<feature type="domain" description="HTH crp-type" evidence="5">
    <location>
        <begin position="151"/>
        <end position="218"/>
    </location>
</feature>
<dbReference type="SUPFAM" id="SSF46785">
    <property type="entry name" value="Winged helix' DNA-binding domain"/>
    <property type="match status" value="1"/>
</dbReference>
<evidence type="ECO:0000256" key="3">
    <source>
        <dbReference type="ARBA" id="ARBA00023163"/>
    </source>
</evidence>
<reference evidence="6 7" key="1">
    <citation type="submission" date="2020-08" db="EMBL/GenBank/DDBJ databases">
        <title>Genome public.</title>
        <authorList>
            <person name="Liu C."/>
            <person name="Sun Q."/>
        </authorList>
    </citation>
    <scope>NUCLEOTIDE SEQUENCE [LARGE SCALE GENOMIC DNA]</scope>
    <source>
        <strain evidence="6 7">NSJ-27</strain>
    </source>
</reference>
<dbReference type="InterPro" id="IPR014710">
    <property type="entry name" value="RmlC-like_jellyroll"/>
</dbReference>
<name>A0ABR7IPE8_9CLOT</name>
<sequence>MVTQFMANHPLFCNIPQQAIPSILEQLNCRTENFKKGAILCHIGDYVQSMGVVLSGSINIENNDIWGNKNILANITPGQVFAETYACIPNEALMVTVTAAEDSQVLWIAIGKALLPSPTNPYFPVLIKNLLSIMASKNLHLTRKINHTSSKTIRGRILSYLSFQATKQGKQSFKIPFNRQQLADYLEVDRSALSNELSKMQKEGLLTYHLNQFHLNKI</sequence>
<keyword evidence="7" id="KW-1185">Reference proteome</keyword>
<evidence type="ECO:0000256" key="1">
    <source>
        <dbReference type="ARBA" id="ARBA00023015"/>
    </source>
</evidence>
<gene>
    <name evidence="6" type="ORF">H8Z77_03110</name>
</gene>
<dbReference type="Gene3D" id="2.60.120.10">
    <property type="entry name" value="Jelly Rolls"/>
    <property type="match status" value="1"/>
</dbReference>
<feature type="domain" description="Cyclic nucleotide-binding" evidence="4">
    <location>
        <begin position="11"/>
        <end position="108"/>
    </location>
</feature>
<evidence type="ECO:0000313" key="6">
    <source>
        <dbReference type="EMBL" id="MBC5787014.1"/>
    </source>
</evidence>
<dbReference type="Pfam" id="PF00027">
    <property type="entry name" value="cNMP_binding"/>
    <property type="match status" value="1"/>
</dbReference>
<protein>
    <submittedName>
        <fullName evidence="6">Crp/Fnr family transcriptional regulator</fullName>
    </submittedName>
</protein>
<accession>A0ABR7IPE8</accession>
<organism evidence="6 7">
    <name type="scientific">Clostridium facile</name>
    <dbReference type="NCBI Taxonomy" id="2763035"/>
    <lineage>
        <taxon>Bacteria</taxon>
        <taxon>Bacillati</taxon>
        <taxon>Bacillota</taxon>
        <taxon>Clostridia</taxon>
        <taxon>Eubacteriales</taxon>
        <taxon>Clostridiaceae</taxon>
        <taxon>Clostridium</taxon>
    </lineage>
</organism>
<dbReference type="CDD" id="cd00038">
    <property type="entry name" value="CAP_ED"/>
    <property type="match status" value="1"/>
</dbReference>
<comment type="caution">
    <text evidence="6">The sequence shown here is derived from an EMBL/GenBank/DDBJ whole genome shotgun (WGS) entry which is preliminary data.</text>
</comment>
<dbReference type="EMBL" id="JACOQK010000001">
    <property type="protein sequence ID" value="MBC5787014.1"/>
    <property type="molecule type" value="Genomic_DNA"/>
</dbReference>
<dbReference type="InterPro" id="IPR018490">
    <property type="entry name" value="cNMP-bd_dom_sf"/>
</dbReference>
<evidence type="ECO:0000313" key="7">
    <source>
        <dbReference type="Proteomes" id="UP000649151"/>
    </source>
</evidence>
<dbReference type="PROSITE" id="PS50042">
    <property type="entry name" value="CNMP_BINDING_3"/>
    <property type="match status" value="1"/>
</dbReference>
<dbReference type="Pfam" id="PF13545">
    <property type="entry name" value="HTH_Crp_2"/>
    <property type="match status" value="1"/>
</dbReference>
<keyword evidence="1" id="KW-0805">Transcription regulation</keyword>
<dbReference type="InterPro" id="IPR000595">
    <property type="entry name" value="cNMP-bd_dom"/>
</dbReference>
<dbReference type="InterPro" id="IPR036390">
    <property type="entry name" value="WH_DNA-bd_sf"/>
</dbReference>
<dbReference type="SUPFAM" id="SSF51206">
    <property type="entry name" value="cAMP-binding domain-like"/>
    <property type="match status" value="1"/>
</dbReference>
<dbReference type="InterPro" id="IPR012318">
    <property type="entry name" value="HTH_CRP"/>
</dbReference>
<keyword evidence="3" id="KW-0804">Transcription</keyword>
<keyword evidence="2" id="KW-0238">DNA-binding</keyword>
<dbReference type="PROSITE" id="PS51063">
    <property type="entry name" value="HTH_CRP_2"/>
    <property type="match status" value="1"/>
</dbReference>
<evidence type="ECO:0000256" key="2">
    <source>
        <dbReference type="ARBA" id="ARBA00023125"/>
    </source>
</evidence>
<proteinExistence type="predicted"/>
<evidence type="ECO:0000259" key="5">
    <source>
        <dbReference type="PROSITE" id="PS51063"/>
    </source>
</evidence>
<dbReference type="RefSeq" id="WP_069988705.1">
    <property type="nucleotide sequence ID" value="NZ_JACOQK010000001.1"/>
</dbReference>
<dbReference type="Proteomes" id="UP000649151">
    <property type="component" value="Unassembled WGS sequence"/>
</dbReference>
<evidence type="ECO:0000259" key="4">
    <source>
        <dbReference type="PROSITE" id="PS50042"/>
    </source>
</evidence>